<dbReference type="InterPro" id="IPR002413">
    <property type="entry name" value="V5_allergen-like"/>
</dbReference>
<feature type="chain" id="PRO_5008059010" evidence="2">
    <location>
        <begin position="18"/>
        <end position="269"/>
    </location>
</feature>
<accession>A0A177D4V2</accession>
<name>A0A177D4V2_ALTAL</name>
<feature type="compositionally biased region" description="Pro residues" evidence="1">
    <location>
        <begin position="68"/>
        <end position="80"/>
    </location>
</feature>
<dbReference type="OMA" id="NHNVHRS"/>
<dbReference type="STRING" id="5599.A0A177D4V2"/>
<dbReference type="AlphaFoldDB" id="A0A177D4V2"/>
<dbReference type="SMART" id="SM00198">
    <property type="entry name" value="SCP"/>
    <property type="match status" value="1"/>
</dbReference>
<keyword evidence="2" id="KW-0732">Signal</keyword>
<evidence type="ECO:0000313" key="4">
    <source>
        <dbReference type="EMBL" id="OAG14170.1"/>
    </source>
</evidence>
<dbReference type="Proteomes" id="UP000077248">
    <property type="component" value="Unassembled WGS sequence"/>
</dbReference>
<evidence type="ECO:0000256" key="2">
    <source>
        <dbReference type="SAM" id="SignalP"/>
    </source>
</evidence>
<protein>
    <submittedName>
        <fullName evidence="4">PR-1-like protein</fullName>
    </submittedName>
</protein>
<dbReference type="EMBL" id="KV441502">
    <property type="protein sequence ID" value="OAG14170.1"/>
    <property type="molecule type" value="Genomic_DNA"/>
</dbReference>
<proteinExistence type="predicted"/>
<evidence type="ECO:0000256" key="1">
    <source>
        <dbReference type="SAM" id="MobiDB-lite"/>
    </source>
</evidence>
<sequence>MRYSSLVAASLVAGVLARPQLHGRQPNMIIETKIVIQTVVVTLTRGYAPPTSTSSVSSSIPPSMAIPTPEPEPEPAPVPEPSLSWTPHPSGTDQAYLSSGPDYQAAVLFHHNAARANHNADPLIWDPDCEANARIAASRCNFEHYIPKGAGQGQNLFVVSGDAFNATAGISESWYHGELDPMKPWFGKNNLPHEVFEQVGHLTQLVWKETTKVGCVSLDCGTAMIVNGQGSTMNKYTVCNYAPAGNFGGKYAANVEPPVPSAKLVGWAD</sequence>
<dbReference type="Gene3D" id="3.40.33.10">
    <property type="entry name" value="CAP"/>
    <property type="match status" value="1"/>
</dbReference>
<dbReference type="PRINTS" id="PR00837">
    <property type="entry name" value="V5TPXLIKE"/>
</dbReference>
<dbReference type="PRINTS" id="PR00838">
    <property type="entry name" value="V5ALLERGEN"/>
</dbReference>
<reference evidence="4 5" key="1">
    <citation type="submission" date="2016-05" db="EMBL/GenBank/DDBJ databases">
        <title>Comparative analysis of secretome profiles of manganese(II)-oxidizing ascomycete fungi.</title>
        <authorList>
            <consortium name="DOE Joint Genome Institute"/>
            <person name="Zeiner C.A."/>
            <person name="Purvine S.O."/>
            <person name="Zink E.M."/>
            <person name="Wu S."/>
            <person name="Pasa-Tolic L."/>
            <person name="Chaput D.L."/>
            <person name="Haridas S."/>
            <person name="Grigoriev I.V."/>
            <person name="Santelli C.M."/>
            <person name="Hansel C.M."/>
        </authorList>
    </citation>
    <scope>NUCLEOTIDE SEQUENCE [LARGE SCALE GENOMIC DNA]</scope>
    <source>
        <strain evidence="4 5">SRC1lrK2f</strain>
    </source>
</reference>
<evidence type="ECO:0000313" key="5">
    <source>
        <dbReference type="Proteomes" id="UP000077248"/>
    </source>
</evidence>
<evidence type="ECO:0000259" key="3">
    <source>
        <dbReference type="SMART" id="SM00198"/>
    </source>
</evidence>
<feature type="signal peptide" evidence="2">
    <location>
        <begin position="1"/>
        <end position="17"/>
    </location>
</feature>
<feature type="compositionally biased region" description="Low complexity" evidence="1">
    <location>
        <begin position="48"/>
        <end position="67"/>
    </location>
</feature>
<dbReference type="GeneID" id="29108757"/>
<dbReference type="InterPro" id="IPR035940">
    <property type="entry name" value="CAP_sf"/>
</dbReference>
<gene>
    <name evidence="4" type="ORF">CC77DRAFT_1001824</name>
</gene>
<dbReference type="SUPFAM" id="SSF55797">
    <property type="entry name" value="PR-1-like"/>
    <property type="match status" value="1"/>
</dbReference>
<dbReference type="VEuPathDB" id="FungiDB:CC77DRAFT_1001824"/>
<dbReference type="InterPro" id="IPR014044">
    <property type="entry name" value="CAP_dom"/>
</dbReference>
<organism evidence="4 5">
    <name type="scientific">Alternaria alternata</name>
    <name type="common">Alternaria rot fungus</name>
    <name type="synonym">Torula alternata</name>
    <dbReference type="NCBI Taxonomy" id="5599"/>
    <lineage>
        <taxon>Eukaryota</taxon>
        <taxon>Fungi</taxon>
        <taxon>Dikarya</taxon>
        <taxon>Ascomycota</taxon>
        <taxon>Pezizomycotina</taxon>
        <taxon>Dothideomycetes</taxon>
        <taxon>Pleosporomycetidae</taxon>
        <taxon>Pleosporales</taxon>
        <taxon>Pleosporineae</taxon>
        <taxon>Pleosporaceae</taxon>
        <taxon>Alternaria</taxon>
        <taxon>Alternaria sect. Alternaria</taxon>
        <taxon>Alternaria alternata complex</taxon>
    </lineage>
</organism>
<dbReference type="RefSeq" id="XP_018379591.1">
    <property type="nucleotide sequence ID" value="XM_018523163.1"/>
</dbReference>
<feature type="domain" description="SCP" evidence="3">
    <location>
        <begin position="102"/>
        <end position="249"/>
    </location>
</feature>
<keyword evidence="5" id="KW-1185">Reference proteome</keyword>
<dbReference type="Pfam" id="PF00188">
    <property type="entry name" value="CAP"/>
    <property type="match status" value="1"/>
</dbReference>
<dbReference type="PANTHER" id="PTHR10334">
    <property type="entry name" value="CYSTEINE-RICH SECRETORY PROTEIN-RELATED"/>
    <property type="match status" value="1"/>
</dbReference>
<dbReference type="InterPro" id="IPR001283">
    <property type="entry name" value="CRISP-related"/>
</dbReference>
<feature type="region of interest" description="Disordered" evidence="1">
    <location>
        <begin position="48"/>
        <end position="97"/>
    </location>
</feature>
<dbReference type="CDD" id="cd05380">
    <property type="entry name" value="CAP_euk"/>
    <property type="match status" value="1"/>
</dbReference>
<feature type="compositionally biased region" description="Polar residues" evidence="1">
    <location>
        <begin position="83"/>
        <end position="97"/>
    </location>
</feature>
<dbReference type="KEGG" id="aalt:CC77DRAFT_1001824"/>